<dbReference type="EMBL" id="QNUL01000005">
    <property type="protein sequence ID" value="REA62498.1"/>
    <property type="molecule type" value="Genomic_DNA"/>
</dbReference>
<sequence length="312" mass="34862">MRKKCLLIGGGGFIGSNLAKGLLSRNYDVRIFDVKNFNRKNISSIIQNIEIFEGDFFNPVDIKEALKNIDFVYHLVSSTIPSESVLNPTYDIETNVIPSIRLLQTALETGIRKVVFTSSGGTVYGIPSVLPIPESHPSNPISSYGIAKRTIESYINLYNKLWGLDACIFRLSNPYGENQNPQGKQGVIPIFLYKALTSDTINVWGDGEVVRDYIHIDDVTHCLIKSIEIDTPEIVYNLGSGVGTSINEIINTIRKNINKDVKVDYMEGRNFDVPVNILDNSLLKSRFKISGFTDLDKGLNLMFAYLKGVVMR</sequence>
<comment type="similarity">
    <text evidence="2">Belongs to the NAD(P)-dependent epimerase/dehydratase family.</text>
</comment>
<evidence type="ECO:0000259" key="6">
    <source>
        <dbReference type="Pfam" id="PF01370"/>
    </source>
</evidence>
<dbReference type="Proteomes" id="UP000256373">
    <property type="component" value="Unassembled WGS sequence"/>
</dbReference>
<dbReference type="InterPro" id="IPR001509">
    <property type="entry name" value="Epimerase_deHydtase"/>
</dbReference>
<reference evidence="7 8" key="1">
    <citation type="submission" date="2018-07" db="EMBL/GenBank/DDBJ databases">
        <title>Dyadobacter roseus sp. nov., isolated from rose rhizosphere soil.</title>
        <authorList>
            <person name="Chen L."/>
        </authorList>
    </citation>
    <scope>NUCLEOTIDE SEQUENCE [LARGE SCALE GENOMIC DNA]</scope>
    <source>
        <strain evidence="7 8">RS19</strain>
    </source>
</reference>
<evidence type="ECO:0000256" key="2">
    <source>
        <dbReference type="ARBA" id="ARBA00007637"/>
    </source>
</evidence>
<dbReference type="Pfam" id="PF01370">
    <property type="entry name" value="Epimerase"/>
    <property type="match status" value="1"/>
</dbReference>
<protein>
    <recommendedName>
        <fullName evidence="3">UDP-glucose 4-epimerase</fullName>
    </recommendedName>
    <alternativeName>
        <fullName evidence="5">Galactowaldenase</fullName>
    </alternativeName>
    <alternativeName>
        <fullName evidence="4">UDP-galactose 4-epimerase</fullName>
    </alternativeName>
</protein>
<gene>
    <name evidence="7" type="ORF">DSL64_09625</name>
</gene>
<comment type="pathway">
    <text evidence="1">Carbohydrate metabolism; galactose metabolism.</text>
</comment>
<proteinExistence type="inferred from homology"/>
<evidence type="ECO:0000313" key="7">
    <source>
        <dbReference type="EMBL" id="REA62498.1"/>
    </source>
</evidence>
<name>A0A3D8YE59_9BACT</name>
<feature type="domain" description="NAD-dependent epimerase/dehydratase" evidence="6">
    <location>
        <begin position="6"/>
        <end position="239"/>
    </location>
</feature>
<evidence type="ECO:0000256" key="3">
    <source>
        <dbReference type="ARBA" id="ARBA00018569"/>
    </source>
</evidence>
<dbReference type="RefSeq" id="WP_115830529.1">
    <property type="nucleotide sequence ID" value="NZ_QNUL01000005.1"/>
</dbReference>
<dbReference type="PANTHER" id="PTHR43725">
    <property type="entry name" value="UDP-GLUCOSE 4-EPIMERASE"/>
    <property type="match status" value="1"/>
</dbReference>
<dbReference type="InterPro" id="IPR036291">
    <property type="entry name" value="NAD(P)-bd_dom_sf"/>
</dbReference>
<dbReference type="AlphaFoldDB" id="A0A3D8YE59"/>
<comment type="caution">
    <text evidence="7">The sequence shown here is derived from an EMBL/GenBank/DDBJ whole genome shotgun (WGS) entry which is preliminary data.</text>
</comment>
<organism evidence="7 8">
    <name type="scientific">Dyadobacter luteus</name>
    <dbReference type="NCBI Taxonomy" id="2259619"/>
    <lineage>
        <taxon>Bacteria</taxon>
        <taxon>Pseudomonadati</taxon>
        <taxon>Bacteroidota</taxon>
        <taxon>Cytophagia</taxon>
        <taxon>Cytophagales</taxon>
        <taxon>Spirosomataceae</taxon>
        <taxon>Dyadobacter</taxon>
    </lineage>
</organism>
<evidence type="ECO:0000313" key="8">
    <source>
        <dbReference type="Proteomes" id="UP000256373"/>
    </source>
</evidence>
<accession>A0A3D8YE59</accession>
<dbReference type="PANTHER" id="PTHR43725:SF53">
    <property type="entry name" value="UDP-ARABINOSE 4-EPIMERASE 1"/>
    <property type="match status" value="1"/>
</dbReference>
<evidence type="ECO:0000256" key="1">
    <source>
        <dbReference type="ARBA" id="ARBA00004947"/>
    </source>
</evidence>
<dbReference type="Gene3D" id="3.40.50.720">
    <property type="entry name" value="NAD(P)-binding Rossmann-like Domain"/>
    <property type="match status" value="1"/>
</dbReference>
<dbReference type="Gene3D" id="3.90.25.10">
    <property type="entry name" value="UDP-galactose 4-epimerase, domain 1"/>
    <property type="match status" value="1"/>
</dbReference>
<dbReference type="OrthoDB" id="8967463at2"/>
<evidence type="ECO:0000256" key="5">
    <source>
        <dbReference type="ARBA" id="ARBA00033067"/>
    </source>
</evidence>
<keyword evidence="8" id="KW-1185">Reference proteome</keyword>
<dbReference type="SUPFAM" id="SSF51735">
    <property type="entry name" value="NAD(P)-binding Rossmann-fold domains"/>
    <property type="match status" value="1"/>
</dbReference>
<evidence type="ECO:0000256" key="4">
    <source>
        <dbReference type="ARBA" id="ARBA00031367"/>
    </source>
</evidence>